<keyword evidence="3" id="KW-1185">Reference proteome</keyword>
<reference evidence="2 3" key="1">
    <citation type="submission" date="2024-06" db="EMBL/GenBank/DDBJ databases">
        <title>A chromosome level genome sequence of Diviner's sage (Salvia divinorum).</title>
        <authorList>
            <person name="Ford S.A."/>
            <person name="Ro D.-K."/>
            <person name="Ness R.W."/>
            <person name="Phillips M.A."/>
        </authorList>
    </citation>
    <scope>NUCLEOTIDE SEQUENCE [LARGE SCALE GENOMIC DNA]</scope>
    <source>
        <strain evidence="2">SAF-2024a</strain>
        <tissue evidence="2">Leaf</tissue>
    </source>
</reference>
<comment type="caution">
    <text evidence="2">The sequence shown here is derived from an EMBL/GenBank/DDBJ whole genome shotgun (WGS) entry which is preliminary data.</text>
</comment>
<sequence>MRGNEGRTLTTVKMSKKENISQIVLRSGKAYDGPIMQTENGEFSSRGGMDGQLIKETDQVSDNINPRNEDLRGPLPQMDNPFFLDPEEGVENKGSSIKEKEEETKERAPSECYDHGVQQTKSFPHRGKTKKRRKIRWTSWKSSANLKLTYHFCRHLNFSHSIGSSKNLLQGRLKLMGRL</sequence>
<evidence type="ECO:0000256" key="1">
    <source>
        <dbReference type="SAM" id="MobiDB-lite"/>
    </source>
</evidence>
<feature type="compositionally biased region" description="Basic and acidic residues" evidence="1">
    <location>
        <begin position="96"/>
        <end position="114"/>
    </location>
</feature>
<dbReference type="AlphaFoldDB" id="A0ABD1HCI4"/>
<evidence type="ECO:0000313" key="2">
    <source>
        <dbReference type="EMBL" id="KAL1554146.1"/>
    </source>
</evidence>
<organism evidence="2 3">
    <name type="scientific">Salvia divinorum</name>
    <name type="common">Maria pastora</name>
    <name type="synonym">Diviner's sage</name>
    <dbReference type="NCBI Taxonomy" id="28513"/>
    <lineage>
        <taxon>Eukaryota</taxon>
        <taxon>Viridiplantae</taxon>
        <taxon>Streptophyta</taxon>
        <taxon>Embryophyta</taxon>
        <taxon>Tracheophyta</taxon>
        <taxon>Spermatophyta</taxon>
        <taxon>Magnoliopsida</taxon>
        <taxon>eudicotyledons</taxon>
        <taxon>Gunneridae</taxon>
        <taxon>Pentapetalae</taxon>
        <taxon>asterids</taxon>
        <taxon>lamiids</taxon>
        <taxon>Lamiales</taxon>
        <taxon>Lamiaceae</taxon>
        <taxon>Nepetoideae</taxon>
        <taxon>Mentheae</taxon>
        <taxon>Salviinae</taxon>
        <taxon>Salvia</taxon>
        <taxon>Salvia subgen. Calosphace</taxon>
    </lineage>
</organism>
<feature type="compositionally biased region" description="Basic residues" evidence="1">
    <location>
        <begin position="123"/>
        <end position="132"/>
    </location>
</feature>
<protein>
    <submittedName>
        <fullName evidence="2">Uncharacterized protein</fullName>
    </submittedName>
</protein>
<dbReference type="EMBL" id="JBEAFC010000006">
    <property type="protein sequence ID" value="KAL1554146.1"/>
    <property type="molecule type" value="Genomic_DNA"/>
</dbReference>
<gene>
    <name evidence="2" type="ORF">AAHA92_14739</name>
</gene>
<dbReference type="Proteomes" id="UP001567538">
    <property type="component" value="Unassembled WGS sequence"/>
</dbReference>
<evidence type="ECO:0000313" key="3">
    <source>
        <dbReference type="Proteomes" id="UP001567538"/>
    </source>
</evidence>
<accession>A0ABD1HCI4</accession>
<proteinExistence type="predicted"/>
<name>A0ABD1HCI4_SALDI</name>
<feature type="region of interest" description="Disordered" evidence="1">
    <location>
        <begin position="62"/>
        <end position="132"/>
    </location>
</feature>